<feature type="compositionally biased region" description="Acidic residues" evidence="1">
    <location>
        <begin position="187"/>
        <end position="200"/>
    </location>
</feature>
<gene>
    <name evidence="2" type="ORF">HMPREF1541_03907</name>
</gene>
<dbReference type="InParanoid" id="W2S1P8"/>
<evidence type="ECO:0000313" key="2">
    <source>
        <dbReference type="EMBL" id="ETN41968.1"/>
    </source>
</evidence>
<keyword evidence="3" id="KW-1185">Reference proteome</keyword>
<protein>
    <submittedName>
        <fullName evidence="2">Uncharacterized protein</fullName>
    </submittedName>
</protein>
<dbReference type="Proteomes" id="UP000030752">
    <property type="component" value="Unassembled WGS sequence"/>
</dbReference>
<evidence type="ECO:0000313" key="3">
    <source>
        <dbReference type="Proteomes" id="UP000030752"/>
    </source>
</evidence>
<dbReference type="OrthoDB" id="4158501at2759"/>
<organism evidence="2 3">
    <name type="scientific">Cyphellophora europaea (strain CBS 101466)</name>
    <name type="common">Phialophora europaea</name>
    <dbReference type="NCBI Taxonomy" id="1220924"/>
    <lineage>
        <taxon>Eukaryota</taxon>
        <taxon>Fungi</taxon>
        <taxon>Dikarya</taxon>
        <taxon>Ascomycota</taxon>
        <taxon>Pezizomycotina</taxon>
        <taxon>Eurotiomycetes</taxon>
        <taxon>Chaetothyriomycetidae</taxon>
        <taxon>Chaetothyriales</taxon>
        <taxon>Cyphellophoraceae</taxon>
        <taxon>Cyphellophora</taxon>
    </lineage>
</organism>
<sequence length="575" mass="63425">MSDTFDRAAFERQLGTSRATPVISPTQDSDTIYHFKRTLGKSGLKGEDFVVDPFQHYHILDWIQAVKKDNDGVSHDEDDGVLSETPGTPHEAAEQTTNNLDFFSQSPVDQYGRLVNVPTAAPNTGIDTDPGPSHFDNRPSDDADDEAESSSDLEPFSDRFVPTGQPIPVPCTLFLSPSEELAPSGEEGGDETQEEDESDVENVQNGEHYIREIVIIHGTDSEPDDDSTHYIREITPPRRSNIELDDVLGLMDEDDYSDLPDYEDFGAQVDFNHQEPAYEYAVEPVVPPPGPYEIYQVPPHTPIALRRLEKHQTMLSSAEKNYQSVNNVVTTVPELITTRANSKKRSASEARTPRSAVEAAKRSRLDCIEASRLLDQLDDHIENELSRLNSPVPSVESDLTPCTPNFAAYPGQFTAITSDYLGTRGIGQSYYVYGDPTGANANGMYANSAFSKAPRNGSIDLAARFAAGDRLTRREQGMLTNLELKSDLASAAHVAAQRSGEQAFKRVQVHYEAAIARLNGVAVGQHRYEKGHMTVEEYVEAGVCVCWAPCACVAFCGRFPDMMCPCNEHIVLDDE</sequence>
<dbReference type="VEuPathDB" id="FungiDB:HMPREF1541_03907"/>
<feature type="compositionally biased region" description="Acidic residues" evidence="1">
    <location>
        <begin position="142"/>
        <end position="151"/>
    </location>
</feature>
<dbReference type="RefSeq" id="XP_008716477.1">
    <property type="nucleotide sequence ID" value="XM_008718255.1"/>
</dbReference>
<dbReference type="GeneID" id="19971246"/>
<feature type="region of interest" description="Disordered" evidence="1">
    <location>
        <begin position="71"/>
        <end position="98"/>
    </location>
</feature>
<dbReference type="HOGENOM" id="CLU_474076_0_0_1"/>
<dbReference type="EMBL" id="KB822719">
    <property type="protein sequence ID" value="ETN41968.1"/>
    <property type="molecule type" value="Genomic_DNA"/>
</dbReference>
<accession>W2S1P8</accession>
<proteinExistence type="predicted"/>
<reference evidence="2 3" key="1">
    <citation type="submission" date="2013-03" db="EMBL/GenBank/DDBJ databases">
        <title>The Genome Sequence of Phialophora europaea CBS 101466.</title>
        <authorList>
            <consortium name="The Broad Institute Genomics Platform"/>
            <person name="Cuomo C."/>
            <person name="de Hoog S."/>
            <person name="Gorbushina A."/>
            <person name="Walker B."/>
            <person name="Young S.K."/>
            <person name="Zeng Q."/>
            <person name="Gargeya S."/>
            <person name="Fitzgerald M."/>
            <person name="Haas B."/>
            <person name="Abouelleil A."/>
            <person name="Allen A.W."/>
            <person name="Alvarado L."/>
            <person name="Arachchi H.M."/>
            <person name="Berlin A.M."/>
            <person name="Chapman S.B."/>
            <person name="Gainer-Dewar J."/>
            <person name="Goldberg J."/>
            <person name="Griggs A."/>
            <person name="Gujja S."/>
            <person name="Hansen M."/>
            <person name="Howarth C."/>
            <person name="Imamovic A."/>
            <person name="Ireland A."/>
            <person name="Larimer J."/>
            <person name="McCowan C."/>
            <person name="Murphy C."/>
            <person name="Pearson M."/>
            <person name="Poon T.W."/>
            <person name="Priest M."/>
            <person name="Roberts A."/>
            <person name="Saif S."/>
            <person name="Shea T."/>
            <person name="Sisk P."/>
            <person name="Sykes S."/>
            <person name="Wortman J."/>
            <person name="Nusbaum C."/>
            <person name="Birren B."/>
        </authorList>
    </citation>
    <scope>NUCLEOTIDE SEQUENCE [LARGE SCALE GENOMIC DNA]</scope>
    <source>
        <strain evidence="2 3">CBS 101466</strain>
    </source>
</reference>
<name>W2S1P8_CYPE1</name>
<dbReference type="eggNOG" id="ENOG502T3R7">
    <property type="taxonomic scope" value="Eukaryota"/>
</dbReference>
<evidence type="ECO:0000256" key="1">
    <source>
        <dbReference type="SAM" id="MobiDB-lite"/>
    </source>
</evidence>
<dbReference type="AlphaFoldDB" id="W2S1P8"/>
<feature type="region of interest" description="Disordered" evidence="1">
    <location>
        <begin position="118"/>
        <end position="202"/>
    </location>
</feature>